<dbReference type="InterPro" id="IPR029044">
    <property type="entry name" value="Nucleotide-diphossugar_trans"/>
</dbReference>
<accession>A0A844FDK6</accession>
<keyword evidence="2" id="KW-0808">Transferase</keyword>
<dbReference type="PANTHER" id="PTHR10859:SF114">
    <property type="entry name" value="DOLICHOL-PHOSPHATE MANNOSYLTRANSFERASE"/>
    <property type="match status" value="1"/>
</dbReference>
<dbReference type="EMBL" id="VUMB01000045">
    <property type="protein sequence ID" value="MSS41689.1"/>
    <property type="molecule type" value="Genomic_DNA"/>
</dbReference>
<sequence>MYAVMLFAENEQKVFAFPKLVQEASGKVSICDVKKEGNQVVLVDDGSGEDKQQEFWKLSEYAIVLHHEQNRGKGTAIKTALKFIQESLWDYDVVGIMDGDGQHQVQDMEKLILKARSCGKSLILGTRQISEKMPLRSRFGNTITRNIFRLMTGTAVSDTQSGLRAFSSEMNREFCEVSGERYEYETDVLLYCAKQKIPIVEVPIETIYRDKENSTSHFRVIRDSFCI</sequence>
<dbReference type="InterPro" id="IPR001173">
    <property type="entry name" value="Glyco_trans_2-like"/>
</dbReference>
<evidence type="ECO:0000313" key="3">
    <source>
        <dbReference type="Proteomes" id="UP000462363"/>
    </source>
</evidence>
<dbReference type="AlphaFoldDB" id="A0A844FDK6"/>
<comment type="caution">
    <text evidence="2">The sequence shown here is derived from an EMBL/GenBank/DDBJ whole genome shotgun (WGS) entry which is preliminary data.</text>
</comment>
<reference evidence="2 3" key="1">
    <citation type="submission" date="2019-08" db="EMBL/GenBank/DDBJ databases">
        <title>In-depth cultivation of the pig gut microbiome towards novel bacterial diversity and tailored functional studies.</title>
        <authorList>
            <person name="Wylensek D."/>
            <person name="Hitch T.C.A."/>
            <person name="Clavel T."/>
        </authorList>
    </citation>
    <scope>NUCLEOTIDE SEQUENCE [LARGE SCALE GENOMIC DNA]</scope>
    <source>
        <strain evidence="2 3">BL-389-WT-3D</strain>
    </source>
</reference>
<evidence type="ECO:0000313" key="2">
    <source>
        <dbReference type="EMBL" id="MSS41689.1"/>
    </source>
</evidence>
<dbReference type="CDD" id="cd04179">
    <property type="entry name" value="DPM_DPG-synthase_like"/>
    <property type="match status" value="1"/>
</dbReference>
<name>A0A844FDK6_CLOSV</name>
<evidence type="ECO:0000259" key="1">
    <source>
        <dbReference type="Pfam" id="PF00535"/>
    </source>
</evidence>
<dbReference type="Proteomes" id="UP000462363">
    <property type="component" value="Unassembled WGS sequence"/>
</dbReference>
<dbReference type="SUPFAM" id="SSF53448">
    <property type="entry name" value="Nucleotide-diphospho-sugar transferases"/>
    <property type="match status" value="1"/>
</dbReference>
<gene>
    <name evidence="2" type="ORF">FYJ37_15475</name>
</gene>
<proteinExistence type="predicted"/>
<protein>
    <submittedName>
        <fullName evidence="2">Glycosyltransferase family 2 protein</fullName>
    </submittedName>
</protein>
<dbReference type="GO" id="GO:0016740">
    <property type="term" value="F:transferase activity"/>
    <property type="evidence" value="ECO:0007669"/>
    <property type="project" value="UniProtKB-KW"/>
</dbReference>
<dbReference type="GO" id="GO:0006487">
    <property type="term" value="P:protein N-linked glycosylation"/>
    <property type="evidence" value="ECO:0007669"/>
    <property type="project" value="TreeGrafter"/>
</dbReference>
<dbReference type="PANTHER" id="PTHR10859">
    <property type="entry name" value="GLYCOSYL TRANSFERASE"/>
    <property type="match status" value="1"/>
</dbReference>
<dbReference type="Pfam" id="PF00535">
    <property type="entry name" value="Glycos_transf_2"/>
    <property type="match status" value="1"/>
</dbReference>
<feature type="domain" description="Glycosyltransferase 2-like" evidence="1">
    <location>
        <begin position="30"/>
        <end position="147"/>
    </location>
</feature>
<dbReference type="Gene3D" id="3.90.550.10">
    <property type="entry name" value="Spore Coat Polysaccharide Biosynthesis Protein SpsA, Chain A"/>
    <property type="match status" value="1"/>
</dbReference>
<organism evidence="2 3">
    <name type="scientific">Clostridium scindens (strain JCM 10418 / VPI 12708)</name>
    <dbReference type="NCBI Taxonomy" id="29347"/>
    <lineage>
        <taxon>Bacteria</taxon>
        <taxon>Bacillati</taxon>
        <taxon>Bacillota</taxon>
        <taxon>Clostridia</taxon>
        <taxon>Lachnospirales</taxon>
        <taxon>Lachnospiraceae</taxon>
    </lineage>
</organism>